<dbReference type="Pfam" id="PF03630">
    <property type="entry name" value="Fumble"/>
    <property type="match status" value="1"/>
</dbReference>
<dbReference type="GO" id="GO:0005524">
    <property type="term" value="F:ATP binding"/>
    <property type="evidence" value="ECO:0007669"/>
    <property type="project" value="UniProtKB-KW"/>
</dbReference>
<dbReference type="InterPro" id="IPR004567">
    <property type="entry name" value="Type_II_PanK"/>
</dbReference>
<dbReference type="GO" id="GO:0005829">
    <property type="term" value="C:cytosol"/>
    <property type="evidence" value="ECO:0007669"/>
    <property type="project" value="TreeGrafter"/>
</dbReference>
<gene>
    <name evidence="8" type="primary">coaW</name>
    <name evidence="8" type="ORF">F7P68_0008645</name>
    <name evidence="7" type="ORF">SN16_07280</name>
</gene>
<dbReference type="AlphaFoldDB" id="A0A0C2HLU3"/>
<proteinExistence type="predicted"/>
<evidence type="ECO:0000313" key="7">
    <source>
        <dbReference type="EMBL" id="KIH70511.1"/>
    </source>
</evidence>
<keyword evidence="6" id="KW-0173">Coenzyme A biosynthesis</keyword>
<reference evidence="10" key="2">
    <citation type="submission" date="2020-04" db="EMBL/GenBank/DDBJ databases">
        <title>Genome analysis and biological profiling of marine Cellulosimicrobium funkei MOSEL-ME6.</title>
        <authorList>
            <person name="Tanveer F."/>
            <person name="Xie Y."/>
            <person name="Shinwari Z.K."/>
        </authorList>
    </citation>
    <scope>NUCLEOTIDE SEQUENCE [LARGE SCALE GENOMIC DNA]</scope>
    <source>
        <strain evidence="10">MOSEL-ME25</strain>
    </source>
</reference>
<dbReference type="InterPro" id="IPR043129">
    <property type="entry name" value="ATPase_NBD"/>
</dbReference>
<dbReference type="GO" id="GO:0015937">
    <property type="term" value="P:coenzyme A biosynthetic process"/>
    <property type="evidence" value="ECO:0007669"/>
    <property type="project" value="UniProtKB-KW"/>
</dbReference>
<evidence type="ECO:0000256" key="1">
    <source>
        <dbReference type="ARBA" id="ARBA00022490"/>
    </source>
</evidence>
<protein>
    <submittedName>
        <fullName evidence="8">Type II pantothenate kinase</fullName>
        <ecNumber evidence="8">2.7.1.33</ecNumber>
    </submittedName>
</protein>
<dbReference type="Gene3D" id="3.30.420.40">
    <property type="match status" value="1"/>
</dbReference>
<dbReference type="OrthoDB" id="358216at2"/>
<keyword evidence="4 8" id="KW-0418">Kinase</keyword>
<evidence type="ECO:0000256" key="4">
    <source>
        <dbReference type="ARBA" id="ARBA00022777"/>
    </source>
</evidence>
<evidence type="ECO:0000313" key="8">
    <source>
        <dbReference type="EMBL" id="MDB0580598.1"/>
    </source>
</evidence>
<dbReference type="GO" id="GO:0004594">
    <property type="term" value="F:pantothenate kinase activity"/>
    <property type="evidence" value="ECO:0007669"/>
    <property type="project" value="UniProtKB-EC"/>
</dbReference>
<reference evidence="8" key="3">
    <citation type="submission" date="2020-04" db="EMBL/GenBank/DDBJ databases">
        <authorList>
            <person name="Tanveer F."/>
            <person name="Xie Y."/>
            <person name="Shinwari Z.K."/>
        </authorList>
    </citation>
    <scope>NUCLEOTIDE SEQUENCE</scope>
    <source>
        <strain evidence="8">MOSEL-ME25</strain>
    </source>
</reference>
<evidence type="ECO:0000313" key="9">
    <source>
        <dbReference type="Proteomes" id="UP000031546"/>
    </source>
</evidence>
<evidence type="ECO:0000313" key="10">
    <source>
        <dbReference type="Proteomes" id="UP000527860"/>
    </source>
</evidence>
<dbReference type="EC" id="2.7.1.33" evidence="8"/>
<dbReference type="Proteomes" id="UP000527860">
    <property type="component" value="Unassembled WGS sequence"/>
</dbReference>
<dbReference type="GeneID" id="77845354"/>
<dbReference type="STRING" id="45670.SN16_07280"/>
<dbReference type="PIRSF" id="PIRSF036940">
    <property type="entry name" value="PanK_bac_aCoA"/>
    <property type="match status" value="1"/>
</dbReference>
<dbReference type="RefSeq" id="WP_040105969.1">
    <property type="nucleotide sequence ID" value="NZ_JABEVU030000001.1"/>
</dbReference>
<dbReference type="Proteomes" id="UP000031546">
    <property type="component" value="Unassembled WGS sequence"/>
</dbReference>
<reference evidence="7 9" key="1">
    <citation type="submission" date="2015-01" db="EMBL/GenBank/DDBJ databases">
        <title>Genome sequences of high lactate-tolerant strain Salinicoccus roseus W12 with industrial interest.</title>
        <authorList>
            <person name="Wang H."/>
            <person name="Yu B."/>
        </authorList>
    </citation>
    <scope>NUCLEOTIDE SEQUENCE [LARGE SCALE GENOMIC DNA]</scope>
    <source>
        <strain evidence="7 9">W12</strain>
    </source>
</reference>
<dbReference type="CDD" id="cd24085">
    <property type="entry name" value="ASKHA_NBD_PanK-II_bac"/>
    <property type="match status" value="1"/>
</dbReference>
<dbReference type="PANTHER" id="PTHR12280">
    <property type="entry name" value="PANTOTHENATE KINASE"/>
    <property type="match status" value="1"/>
</dbReference>
<dbReference type="InterPro" id="IPR011602">
    <property type="entry name" value="Type_II_PanK_bac"/>
</dbReference>
<name>A0A0C2HLU3_9STAP</name>
<accession>A0A0C2HLU3</accession>
<keyword evidence="5" id="KW-0067">ATP-binding</keyword>
<evidence type="ECO:0000256" key="6">
    <source>
        <dbReference type="ARBA" id="ARBA00022993"/>
    </source>
</evidence>
<dbReference type="EMBL" id="JXII01000006">
    <property type="protein sequence ID" value="KIH70511.1"/>
    <property type="molecule type" value="Genomic_DNA"/>
</dbReference>
<organism evidence="7 9">
    <name type="scientific">Salinicoccus roseus</name>
    <dbReference type="NCBI Taxonomy" id="45670"/>
    <lineage>
        <taxon>Bacteria</taxon>
        <taxon>Bacillati</taxon>
        <taxon>Bacillota</taxon>
        <taxon>Bacilli</taxon>
        <taxon>Bacillales</taxon>
        <taxon>Staphylococcaceae</taxon>
        <taxon>Salinicoccus</taxon>
    </lineage>
</organism>
<keyword evidence="10" id="KW-1185">Reference proteome</keyword>
<keyword evidence="1" id="KW-0963">Cytoplasm</keyword>
<reference evidence="8 10" key="4">
    <citation type="submission" date="2022-12" db="EMBL/GenBank/DDBJ databases">
        <title>Genome analysis and biological profiling of marine Salinicoccus roseus MOSEL-ME25.</title>
        <authorList>
            <person name="Mirza F.T."/>
            <person name="Xie Y."/>
            <person name="Shinwari Z.K."/>
        </authorList>
    </citation>
    <scope>NUCLEOTIDE SEQUENCE [LARGE SCALE GENOMIC DNA]</scope>
    <source>
        <strain evidence="8 10">MOSEL-ME25</strain>
    </source>
</reference>
<comment type="caution">
    <text evidence="7">The sequence shown here is derived from an EMBL/GenBank/DDBJ whole genome shotgun (WGS) entry which is preliminary data.</text>
</comment>
<dbReference type="NCBIfam" id="NF009842">
    <property type="entry name" value="PRK13317.1"/>
    <property type="match status" value="1"/>
</dbReference>
<dbReference type="EMBL" id="JABEVU030000001">
    <property type="protein sequence ID" value="MDB0580598.1"/>
    <property type="molecule type" value="Genomic_DNA"/>
</dbReference>
<keyword evidence="3" id="KW-0547">Nucleotide-binding</keyword>
<sequence length="265" mass="28376">MKIGIDAGGTLIKVAYLEGGSRKFEKWPSVEIDRLIEKLKREHAADQIFLTGGKAEYMAEKLENTAGTSIEFDATYRGLKILMEEQGIALDHFVYLNVGTGTSFHHASPEGQERVGGSGVGGGTLIGLAKLLVDMDDYEEIIRLAEKGNRDEIDLKVHHIYAGRPTPIPGDLTASNFGNVLSGDTSDMGPEDKLQAVIGLVGETVTAVGISLAEGFETNDMVFIGSTLLDNSVMKDIINRYAGLKGAKAHIIHNGEYSGALGAIL</sequence>
<evidence type="ECO:0000256" key="3">
    <source>
        <dbReference type="ARBA" id="ARBA00022741"/>
    </source>
</evidence>
<dbReference type="PANTHER" id="PTHR12280:SF20">
    <property type="entry name" value="4'-PHOSPHOPANTETHEINE PHOSPHATASE"/>
    <property type="match status" value="1"/>
</dbReference>
<keyword evidence="2 8" id="KW-0808">Transferase</keyword>
<evidence type="ECO:0000256" key="2">
    <source>
        <dbReference type="ARBA" id="ARBA00022679"/>
    </source>
</evidence>
<evidence type="ECO:0000256" key="5">
    <source>
        <dbReference type="ARBA" id="ARBA00022840"/>
    </source>
</evidence>
<dbReference type="SUPFAM" id="SSF53067">
    <property type="entry name" value="Actin-like ATPase domain"/>
    <property type="match status" value="1"/>
</dbReference>